<keyword evidence="2" id="KW-1185">Reference proteome</keyword>
<proteinExistence type="predicted"/>
<organism evidence="1 2">
    <name type="scientific">Staurois parvus</name>
    <dbReference type="NCBI Taxonomy" id="386267"/>
    <lineage>
        <taxon>Eukaryota</taxon>
        <taxon>Metazoa</taxon>
        <taxon>Chordata</taxon>
        <taxon>Craniata</taxon>
        <taxon>Vertebrata</taxon>
        <taxon>Euteleostomi</taxon>
        <taxon>Amphibia</taxon>
        <taxon>Batrachia</taxon>
        <taxon>Anura</taxon>
        <taxon>Neobatrachia</taxon>
        <taxon>Ranoidea</taxon>
        <taxon>Ranidae</taxon>
        <taxon>Staurois</taxon>
    </lineage>
</organism>
<name>A0ABN9H7S8_9NEOB</name>
<sequence>MPRPSPPLCPSIPRPHSHPSVQVYHVHSHPSGQVYYVHPQLLCLRFCSAPHKKKLDLFDNFCLS</sequence>
<comment type="caution">
    <text evidence="1">The sequence shown here is derived from an EMBL/GenBank/DDBJ whole genome shotgun (WGS) entry which is preliminary data.</text>
</comment>
<dbReference type="EMBL" id="CATNWA010020166">
    <property type="protein sequence ID" value="CAI9617027.1"/>
    <property type="molecule type" value="Genomic_DNA"/>
</dbReference>
<evidence type="ECO:0000313" key="2">
    <source>
        <dbReference type="Proteomes" id="UP001162483"/>
    </source>
</evidence>
<evidence type="ECO:0000313" key="1">
    <source>
        <dbReference type="EMBL" id="CAI9617027.1"/>
    </source>
</evidence>
<reference evidence="1" key="1">
    <citation type="submission" date="2023-05" db="EMBL/GenBank/DDBJ databases">
        <authorList>
            <person name="Stuckert A."/>
        </authorList>
    </citation>
    <scope>NUCLEOTIDE SEQUENCE</scope>
</reference>
<accession>A0ABN9H7S8</accession>
<gene>
    <name evidence="1" type="ORF">SPARVUS_LOCUS15491215</name>
</gene>
<protein>
    <submittedName>
        <fullName evidence="1">Uncharacterized protein</fullName>
    </submittedName>
</protein>
<dbReference type="Proteomes" id="UP001162483">
    <property type="component" value="Unassembled WGS sequence"/>
</dbReference>